<dbReference type="InterPro" id="IPR029058">
    <property type="entry name" value="AB_hydrolase_fold"/>
</dbReference>
<dbReference type="PROSITE" id="PS01174">
    <property type="entry name" value="LIPASE_GDXG_SER"/>
    <property type="match status" value="1"/>
</dbReference>
<evidence type="ECO:0000313" key="6">
    <source>
        <dbReference type="Proteomes" id="UP001221142"/>
    </source>
</evidence>
<dbReference type="AlphaFoldDB" id="A0AAD7FEC9"/>
<dbReference type="SUPFAM" id="SSF53474">
    <property type="entry name" value="alpha/beta-Hydrolases"/>
    <property type="match status" value="1"/>
</dbReference>
<evidence type="ECO:0000259" key="4">
    <source>
        <dbReference type="Pfam" id="PF07859"/>
    </source>
</evidence>
<organism evidence="5 6">
    <name type="scientific">Roridomyces roridus</name>
    <dbReference type="NCBI Taxonomy" id="1738132"/>
    <lineage>
        <taxon>Eukaryota</taxon>
        <taxon>Fungi</taxon>
        <taxon>Dikarya</taxon>
        <taxon>Basidiomycota</taxon>
        <taxon>Agaricomycotina</taxon>
        <taxon>Agaricomycetes</taxon>
        <taxon>Agaricomycetidae</taxon>
        <taxon>Agaricales</taxon>
        <taxon>Marasmiineae</taxon>
        <taxon>Mycenaceae</taxon>
        <taxon>Roridomyces</taxon>
    </lineage>
</organism>
<dbReference type="EMBL" id="JARKIF010000024">
    <property type="protein sequence ID" value="KAJ7615366.1"/>
    <property type="molecule type" value="Genomic_DNA"/>
</dbReference>
<evidence type="ECO:0000256" key="1">
    <source>
        <dbReference type="ARBA" id="ARBA00010515"/>
    </source>
</evidence>
<name>A0AAD7FEC9_9AGAR</name>
<dbReference type="Gene3D" id="3.40.50.1820">
    <property type="entry name" value="alpha/beta hydrolase"/>
    <property type="match status" value="1"/>
</dbReference>
<dbReference type="Pfam" id="PF07859">
    <property type="entry name" value="Abhydrolase_3"/>
    <property type="match status" value="1"/>
</dbReference>
<sequence>MASILQSLWSYAHLPAVVVWETLTTTYAPYNKHRSLRRIVYDSIDRYNTNASSIPALESKQGVGSTFDVYKEWMGKNGMPLVVDELGGEPAARLLWVGPRRVENVILVLHGGGFAFPATSAHISFWNYVRLQMEKKGLMPGIAVLQYSLWPDVDFPTPLNQLCQAIQLLFAAGLKPSHLQIAGDSAGGHLALQLLSHVLHPHPSVPVLTLAEPIRAVYPLSPWTGLLGETASHDENDKIDCVNKEVLVWLGRRITQGFPDEYLAFAEAMKAPSGWFEGAERVVDSIVITAGEKECLRDDILVFGEIIKKNHGKVEVVVQPGGLHVDMFLDFAAGEKEDRLGMLTPLLLDRLIAACT</sequence>
<gene>
    <name evidence="5" type="ORF">FB45DRAFT_935519</name>
</gene>
<dbReference type="InterPro" id="IPR013094">
    <property type="entry name" value="AB_hydrolase_3"/>
</dbReference>
<dbReference type="Proteomes" id="UP001221142">
    <property type="component" value="Unassembled WGS sequence"/>
</dbReference>
<keyword evidence="6" id="KW-1185">Reference proteome</keyword>
<dbReference type="InterPro" id="IPR033140">
    <property type="entry name" value="Lipase_GDXG_put_SER_AS"/>
</dbReference>
<evidence type="ECO:0000256" key="3">
    <source>
        <dbReference type="PROSITE-ProRule" id="PRU10038"/>
    </source>
</evidence>
<accession>A0AAD7FEC9</accession>
<evidence type="ECO:0000313" key="5">
    <source>
        <dbReference type="EMBL" id="KAJ7615366.1"/>
    </source>
</evidence>
<feature type="domain" description="Alpha/beta hydrolase fold-3" evidence="4">
    <location>
        <begin position="106"/>
        <end position="325"/>
    </location>
</feature>
<evidence type="ECO:0000256" key="2">
    <source>
        <dbReference type="ARBA" id="ARBA00022801"/>
    </source>
</evidence>
<comment type="caution">
    <text evidence="5">The sequence shown here is derived from an EMBL/GenBank/DDBJ whole genome shotgun (WGS) entry which is preliminary data.</text>
</comment>
<comment type="similarity">
    <text evidence="1">Belongs to the 'GDXG' lipolytic enzyme family.</text>
</comment>
<dbReference type="PANTHER" id="PTHR48081">
    <property type="entry name" value="AB HYDROLASE SUPERFAMILY PROTEIN C4A8.06C"/>
    <property type="match status" value="1"/>
</dbReference>
<dbReference type="PANTHER" id="PTHR48081:SF31">
    <property type="entry name" value="STERYL ACETYL HYDROLASE MUG81-RELATED"/>
    <property type="match status" value="1"/>
</dbReference>
<keyword evidence="2 5" id="KW-0378">Hydrolase</keyword>
<dbReference type="InterPro" id="IPR050300">
    <property type="entry name" value="GDXG_lipolytic_enzyme"/>
</dbReference>
<reference evidence="5" key="1">
    <citation type="submission" date="2023-03" db="EMBL/GenBank/DDBJ databases">
        <title>Massive genome expansion in bonnet fungi (Mycena s.s.) driven by repeated elements and novel gene families across ecological guilds.</title>
        <authorList>
            <consortium name="Lawrence Berkeley National Laboratory"/>
            <person name="Harder C.B."/>
            <person name="Miyauchi S."/>
            <person name="Viragh M."/>
            <person name="Kuo A."/>
            <person name="Thoen E."/>
            <person name="Andreopoulos B."/>
            <person name="Lu D."/>
            <person name="Skrede I."/>
            <person name="Drula E."/>
            <person name="Henrissat B."/>
            <person name="Morin E."/>
            <person name="Kohler A."/>
            <person name="Barry K."/>
            <person name="LaButti K."/>
            <person name="Morin E."/>
            <person name="Salamov A."/>
            <person name="Lipzen A."/>
            <person name="Mereny Z."/>
            <person name="Hegedus B."/>
            <person name="Baldrian P."/>
            <person name="Stursova M."/>
            <person name="Weitz H."/>
            <person name="Taylor A."/>
            <person name="Grigoriev I.V."/>
            <person name="Nagy L.G."/>
            <person name="Martin F."/>
            <person name="Kauserud H."/>
        </authorList>
    </citation>
    <scope>NUCLEOTIDE SEQUENCE</scope>
    <source>
        <strain evidence="5">9284</strain>
    </source>
</reference>
<proteinExistence type="inferred from homology"/>
<protein>
    <submittedName>
        <fullName evidence="5">Alpha/Beta hydrolase protein</fullName>
    </submittedName>
</protein>
<dbReference type="GO" id="GO:0016787">
    <property type="term" value="F:hydrolase activity"/>
    <property type="evidence" value="ECO:0007669"/>
    <property type="project" value="UniProtKB-KW"/>
</dbReference>
<feature type="active site" evidence="3">
    <location>
        <position position="185"/>
    </location>
</feature>